<dbReference type="RefSeq" id="WP_092604092.1">
    <property type="nucleotide sequence ID" value="NZ_FNJR01000014.1"/>
</dbReference>
<dbReference type="Pfam" id="PF00652">
    <property type="entry name" value="Ricin_B_lectin"/>
    <property type="match status" value="1"/>
</dbReference>
<evidence type="ECO:0000259" key="2">
    <source>
        <dbReference type="Pfam" id="PF00652"/>
    </source>
</evidence>
<feature type="signal peptide" evidence="1">
    <location>
        <begin position="1"/>
        <end position="26"/>
    </location>
</feature>
<feature type="chain" id="PRO_5011701973" evidence="1">
    <location>
        <begin position="27"/>
        <end position="191"/>
    </location>
</feature>
<dbReference type="OrthoDB" id="5187887at2"/>
<name>A0A1H0WRY6_9ACTN</name>
<keyword evidence="4" id="KW-1185">Reference proteome</keyword>
<keyword evidence="1" id="KW-0732">Signal</keyword>
<dbReference type="CDD" id="cd00161">
    <property type="entry name" value="beta-trefoil_Ricin-like"/>
    <property type="match status" value="1"/>
</dbReference>
<sequence length="191" mass="21636">MPKKRIALVFVAAFSMAGIVGGGAAAVEQHAPQRQESQQRDDVIVLREPYHLYNGSSNLFMLAKSWNNDENGLIDLWYEHKTGSDALREQWEFRATSEEGVARIKNVGSGLCLQPNPNKLDPHKHVVQKECDRGEREQWWNITWDRGLRISSFNNDNRVLAPYNGPQASHNIVLARESGGTAQRWRAVMVD</sequence>
<protein>
    <submittedName>
        <fullName evidence="3">Ricin-type beta-trefoil lectin domain-containing protein</fullName>
    </submittedName>
</protein>
<dbReference type="GO" id="GO:0030246">
    <property type="term" value="F:carbohydrate binding"/>
    <property type="evidence" value="ECO:0007669"/>
    <property type="project" value="UniProtKB-KW"/>
</dbReference>
<accession>A0A1H0WRY6</accession>
<dbReference type="InterPro" id="IPR000772">
    <property type="entry name" value="Ricin_B_lectin"/>
</dbReference>
<feature type="domain" description="Ricin B lectin" evidence="2">
    <location>
        <begin position="102"/>
        <end position="186"/>
    </location>
</feature>
<evidence type="ECO:0000256" key="1">
    <source>
        <dbReference type="SAM" id="SignalP"/>
    </source>
</evidence>
<evidence type="ECO:0000313" key="3">
    <source>
        <dbReference type="EMBL" id="SDP92996.1"/>
    </source>
</evidence>
<dbReference type="Proteomes" id="UP000199497">
    <property type="component" value="Unassembled WGS sequence"/>
</dbReference>
<gene>
    <name evidence="3" type="ORF">SAMN04487905_1144</name>
</gene>
<dbReference type="InterPro" id="IPR035992">
    <property type="entry name" value="Ricin_B-like_lectins"/>
</dbReference>
<dbReference type="AlphaFoldDB" id="A0A1H0WRY6"/>
<dbReference type="SUPFAM" id="SSF50370">
    <property type="entry name" value="Ricin B-like lectins"/>
    <property type="match status" value="1"/>
</dbReference>
<organism evidence="3 4">
    <name type="scientific">Actinopolyspora xinjiangensis</name>
    <dbReference type="NCBI Taxonomy" id="405564"/>
    <lineage>
        <taxon>Bacteria</taxon>
        <taxon>Bacillati</taxon>
        <taxon>Actinomycetota</taxon>
        <taxon>Actinomycetes</taxon>
        <taxon>Actinopolysporales</taxon>
        <taxon>Actinopolysporaceae</taxon>
        <taxon>Actinopolyspora</taxon>
    </lineage>
</organism>
<evidence type="ECO:0000313" key="4">
    <source>
        <dbReference type="Proteomes" id="UP000199497"/>
    </source>
</evidence>
<dbReference type="PROSITE" id="PS50231">
    <property type="entry name" value="RICIN_B_LECTIN"/>
    <property type="match status" value="1"/>
</dbReference>
<keyword evidence="3" id="KW-0430">Lectin</keyword>
<dbReference type="Gene3D" id="2.80.10.50">
    <property type="match status" value="1"/>
</dbReference>
<dbReference type="EMBL" id="FNJR01000014">
    <property type="protein sequence ID" value="SDP92996.1"/>
    <property type="molecule type" value="Genomic_DNA"/>
</dbReference>
<proteinExistence type="predicted"/>
<reference evidence="4" key="1">
    <citation type="submission" date="2016-10" db="EMBL/GenBank/DDBJ databases">
        <authorList>
            <person name="Varghese N."/>
            <person name="Submissions S."/>
        </authorList>
    </citation>
    <scope>NUCLEOTIDE SEQUENCE [LARGE SCALE GENOMIC DNA]</scope>
    <source>
        <strain evidence="4">DSM 46732</strain>
    </source>
</reference>